<keyword evidence="3" id="KW-1185">Reference proteome</keyword>
<evidence type="ECO:0000313" key="2">
    <source>
        <dbReference type="EMBL" id="QIF94018.1"/>
    </source>
</evidence>
<feature type="chain" id="PRO_5026001944" evidence="1">
    <location>
        <begin position="19"/>
        <end position="136"/>
    </location>
</feature>
<evidence type="ECO:0000256" key="1">
    <source>
        <dbReference type="SAM" id="SignalP"/>
    </source>
</evidence>
<protein>
    <submittedName>
        <fullName evidence="2">Uncharacterized protein</fullName>
    </submittedName>
</protein>
<dbReference type="RefSeq" id="WP_115349694.1">
    <property type="nucleotide sequence ID" value="NZ_CP047344.1"/>
</dbReference>
<reference evidence="2 3" key="1">
    <citation type="submission" date="2020-01" db="EMBL/GenBank/DDBJ databases">
        <title>The genomic epidemiology of tigecycline resistance gene tet(X) variants in a swine farm in China.</title>
        <authorList>
            <person name="Peng K."/>
            <person name="Li R."/>
        </authorList>
    </citation>
    <scope>NUCLEOTIDE SEQUENCE [LARGE SCALE GENOMIC DNA]</scope>
    <source>
        <strain evidence="2 3">ZN3</strain>
    </source>
</reference>
<feature type="signal peptide" evidence="1">
    <location>
        <begin position="1"/>
        <end position="18"/>
    </location>
</feature>
<gene>
    <name evidence="2" type="ORF">GTH24_08975</name>
</gene>
<dbReference type="Proteomes" id="UP000503287">
    <property type="component" value="Chromosome"/>
</dbReference>
<evidence type="ECO:0000313" key="3">
    <source>
        <dbReference type="Proteomes" id="UP000503287"/>
    </source>
</evidence>
<accession>A0A6G6SH22</accession>
<name>A0A6G6SH22_PROVU</name>
<dbReference type="AlphaFoldDB" id="A0A6G6SH22"/>
<proteinExistence type="predicted"/>
<dbReference type="EMBL" id="CP047344">
    <property type="protein sequence ID" value="QIF94018.1"/>
    <property type="molecule type" value="Genomic_DNA"/>
</dbReference>
<organism evidence="2 3">
    <name type="scientific">Proteus vulgaris</name>
    <dbReference type="NCBI Taxonomy" id="585"/>
    <lineage>
        <taxon>Bacteria</taxon>
        <taxon>Pseudomonadati</taxon>
        <taxon>Pseudomonadota</taxon>
        <taxon>Gammaproteobacteria</taxon>
        <taxon>Enterobacterales</taxon>
        <taxon>Morganellaceae</taxon>
        <taxon>Proteus</taxon>
    </lineage>
</organism>
<keyword evidence="1" id="KW-0732">Signal</keyword>
<sequence length="136" mass="15524">MKAYLMIVTLLYSSVLLAESKMDKVIVHDKYCSSPEQTMDEVYEHGAITNCIYAGLSITDAYKKYVDEHDEAYLEKVIKVNNNAQKEYTNDAVSVDYNWENPKKLIIEQQFAGGFTEMLLEEDQKGTKITITGHPD</sequence>
<dbReference type="OrthoDB" id="6464522at2"/>